<evidence type="ECO:0000256" key="5">
    <source>
        <dbReference type="ARBA" id="ARBA00022692"/>
    </source>
</evidence>
<dbReference type="GO" id="GO:0030154">
    <property type="term" value="P:cell differentiation"/>
    <property type="evidence" value="ECO:0007669"/>
    <property type="project" value="UniProtKB-KW"/>
</dbReference>
<feature type="transmembrane region" description="Helical" evidence="17">
    <location>
        <begin position="148"/>
        <end position="166"/>
    </location>
</feature>
<evidence type="ECO:0000256" key="8">
    <source>
        <dbReference type="ARBA" id="ARBA00022848"/>
    </source>
</evidence>
<dbReference type="InterPro" id="IPR001104">
    <property type="entry name" value="3-oxo-5_a-steroid_4-DH_C"/>
</dbReference>
<feature type="transmembrane region" description="Helical" evidence="17">
    <location>
        <begin position="111"/>
        <end position="128"/>
    </location>
</feature>
<feature type="domain" description="3-oxo-5-alpha-steroid 4-dehydrogenase C-terminal" evidence="18">
    <location>
        <begin position="144"/>
        <end position="291"/>
    </location>
</feature>
<keyword evidence="5 17" id="KW-0812">Transmembrane</keyword>
<feature type="transmembrane region" description="Helical" evidence="17">
    <location>
        <begin position="178"/>
        <end position="198"/>
    </location>
</feature>
<dbReference type="PANTHER" id="PTHR10556">
    <property type="entry name" value="3-OXO-5-ALPHA-STEROID 4-DEHYDROGENASE"/>
    <property type="match status" value="1"/>
</dbReference>
<evidence type="ECO:0000256" key="13">
    <source>
        <dbReference type="ARBA" id="ARBA00023098"/>
    </source>
</evidence>
<sequence length="291" mass="33899">MNGKAEESLTIRIREAEKRWTTERRLAPFCDEDWKGKAFSVFGRFYVGLCADYLCDFHIFWNACFLRKIRSFVFLFKGQIAIPARIGWFLQEMPSFILPTFAVCWQLTVRSLPPVNAIVLLMFIAHYFQRSFVYPFLIKGGKAIPAHLFSLGFIFCTWNGLIQGFYHANCAVYSSDHFWTFGALIGLPLFVLGMFINIQSDQILRDLRKPNEIGYKIPHGAMFEFVSCANFFGEIVEWFGYALFAQSRVAWAFALFTAANTMPRAKEHHRWYLKHFSDYPKKRSAVIPFLY</sequence>
<evidence type="ECO:0000259" key="18">
    <source>
        <dbReference type="Pfam" id="PF02544"/>
    </source>
</evidence>
<evidence type="ECO:0000256" key="7">
    <source>
        <dbReference type="ARBA" id="ARBA00022824"/>
    </source>
</evidence>
<dbReference type="InterPro" id="IPR039357">
    <property type="entry name" value="SRD5A/TECR"/>
</dbReference>
<feature type="transmembrane region" description="Helical" evidence="17">
    <location>
        <begin position="72"/>
        <end position="91"/>
    </location>
</feature>
<dbReference type="GO" id="GO:0007548">
    <property type="term" value="P:sex differentiation"/>
    <property type="evidence" value="ECO:0007669"/>
    <property type="project" value="UniProtKB-KW"/>
</dbReference>
<dbReference type="EC" id="1.3.1.22" evidence="4"/>
<proteinExistence type="inferred from homology"/>
<gene>
    <name evidence="19" type="ORF">niasHS_010786</name>
</gene>
<evidence type="ECO:0000256" key="2">
    <source>
        <dbReference type="ARBA" id="ARBA00004477"/>
    </source>
</evidence>
<comment type="subcellular location">
    <subcellularLocation>
        <location evidence="2">Endoplasmic reticulum membrane</location>
        <topology evidence="2">Multi-pass membrane protein</topology>
    </subcellularLocation>
    <subcellularLocation>
        <location evidence="1">Microsome membrane</location>
        <topology evidence="1">Multi-pass membrane protein</topology>
    </subcellularLocation>
</comment>
<evidence type="ECO:0000256" key="6">
    <source>
        <dbReference type="ARBA" id="ARBA00022782"/>
    </source>
</evidence>
<keyword evidence="13" id="KW-0443">Lipid metabolism</keyword>
<evidence type="ECO:0000256" key="11">
    <source>
        <dbReference type="ARBA" id="ARBA00022989"/>
    </source>
</evidence>
<evidence type="ECO:0000256" key="14">
    <source>
        <dbReference type="ARBA" id="ARBA00023136"/>
    </source>
</evidence>
<protein>
    <recommendedName>
        <fullName evidence="4">3-oxo-5alpha-steroid 4-dehydrogenase (NADP(+))</fullName>
        <ecNumber evidence="4">1.3.1.22</ecNumber>
    </recommendedName>
</protein>
<evidence type="ECO:0000313" key="19">
    <source>
        <dbReference type="EMBL" id="KAL3082984.1"/>
    </source>
</evidence>
<name>A0ABD2ISJ8_HETSC</name>
<evidence type="ECO:0000313" key="20">
    <source>
        <dbReference type="Proteomes" id="UP001620645"/>
    </source>
</evidence>
<evidence type="ECO:0000256" key="9">
    <source>
        <dbReference type="ARBA" id="ARBA00022857"/>
    </source>
</evidence>
<comment type="catalytic activity">
    <reaction evidence="16">
        <text>17beta-hydroxy-5alpha-androstan-3-one + NADP(+) = testosterone + NADPH + H(+)</text>
        <dbReference type="Rhea" id="RHEA:50820"/>
        <dbReference type="ChEBI" id="CHEBI:15378"/>
        <dbReference type="ChEBI" id="CHEBI:16330"/>
        <dbReference type="ChEBI" id="CHEBI:17347"/>
        <dbReference type="ChEBI" id="CHEBI:57783"/>
        <dbReference type="ChEBI" id="CHEBI:58349"/>
        <dbReference type="EC" id="1.3.1.22"/>
    </reaction>
    <physiologicalReaction direction="right-to-left" evidence="16">
        <dbReference type="Rhea" id="RHEA:50822"/>
    </physiologicalReaction>
</comment>
<dbReference type="FunFam" id="1.20.120.1630:FF:000002">
    <property type="entry name" value="Steroid 5 alpha-reductase 1"/>
    <property type="match status" value="1"/>
</dbReference>
<evidence type="ECO:0000256" key="16">
    <source>
        <dbReference type="ARBA" id="ARBA00049397"/>
    </source>
</evidence>
<evidence type="ECO:0000256" key="15">
    <source>
        <dbReference type="ARBA" id="ARBA00048292"/>
    </source>
</evidence>
<evidence type="ECO:0000256" key="4">
    <source>
        <dbReference type="ARBA" id="ARBA00012049"/>
    </source>
</evidence>
<evidence type="ECO:0000256" key="3">
    <source>
        <dbReference type="ARBA" id="ARBA00007742"/>
    </source>
</evidence>
<evidence type="ECO:0000256" key="12">
    <source>
        <dbReference type="ARBA" id="ARBA00023002"/>
    </source>
</evidence>
<dbReference type="Proteomes" id="UP001620645">
    <property type="component" value="Unassembled WGS sequence"/>
</dbReference>
<comment type="similarity">
    <text evidence="3">Belongs to the steroid 5-alpha reductase family.</text>
</comment>
<keyword evidence="7" id="KW-0256">Endoplasmic reticulum</keyword>
<keyword evidence="10" id="KW-0726">Sexual differentiation</keyword>
<keyword evidence="12" id="KW-0560">Oxidoreductase</keyword>
<dbReference type="EMBL" id="JBICCN010000254">
    <property type="protein sequence ID" value="KAL3082984.1"/>
    <property type="molecule type" value="Genomic_DNA"/>
</dbReference>
<dbReference type="Gene3D" id="1.20.120.1630">
    <property type="match status" value="1"/>
</dbReference>
<keyword evidence="11 17" id="KW-1133">Transmembrane helix</keyword>
<keyword evidence="6" id="KW-0221">Differentiation</keyword>
<dbReference type="PANTHER" id="PTHR10556:SF57">
    <property type="entry name" value="3-OXO-5-ALPHA-STEROID 4-DEHYDROGENASE 1"/>
    <property type="match status" value="1"/>
</dbReference>
<keyword evidence="14 17" id="KW-0472">Membrane</keyword>
<dbReference type="PROSITE" id="PS50244">
    <property type="entry name" value="S5A_REDUCTASE"/>
    <property type="match status" value="1"/>
</dbReference>
<reference evidence="19 20" key="1">
    <citation type="submission" date="2024-10" db="EMBL/GenBank/DDBJ databases">
        <authorList>
            <person name="Kim D."/>
        </authorList>
    </citation>
    <scope>NUCLEOTIDE SEQUENCE [LARGE SCALE GENOMIC DNA]</scope>
    <source>
        <strain evidence="19">Taebaek</strain>
    </source>
</reference>
<keyword evidence="9" id="KW-0521">NADP</keyword>
<dbReference type="GO" id="GO:0006702">
    <property type="term" value="P:androgen biosynthetic process"/>
    <property type="evidence" value="ECO:0007669"/>
    <property type="project" value="UniProtKB-ARBA"/>
</dbReference>
<dbReference type="Pfam" id="PF02544">
    <property type="entry name" value="Steroid_dh"/>
    <property type="match status" value="1"/>
</dbReference>
<evidence type="ECO:0000256" key="1">
    <source>
        <dbReference type="ARBA" id="ARBA00004154"/>
    </source>
</evidence>
<dbReference type="GO" id="GO:0047751">
    <property type="term" value="F:3-oxo-5-alpha-steroid 4-dehydrogenase (NADP+) activity"/>
    <property type="evidence" value="ECO:0007669"/>
    <property type="project" value="UniProtKB-EC"/>
</dbReference>
<keyword evidence="20" id="KW-1185">Reference proteome</keyword>
<evidence type="ECO:0000256" key="17">
    <source>
        <dbReference type="SAM" id="Phobius"/>
    </source>
</evidence>
<comment type="catalytic activity">
    <reaction evidence="15">
        <text>5alpha-pregnane-3,20-dione + NADP(+) = progesterone + NADPH + H(+)</text>
        <dbReference type="Rhea" id="RHEA:21952"/>
        <dbReference type="ChEBI" id="CHEBI:15378"/>
        <dbReference type="ChEBI" id="CHEBI:17026"/>
        <dbReference type="ChEBI" id="CHEBI:28952"/>
        <dbReference type="ChEBI" id="CHEBI:57783"/>
        <dbReference type="ChEBI" id="CHEBI:58349"/>
        <dbReference type="EC" id="1.3.1.22"/>
    </reaction>
    <physiologicalReaction direction="right-to-left" evidence="15">
        <dbReference type="Rhea" id="RHEA:21954"/>
    </physiologicalReaction>
</comment>
<dbReference type="GO" id="GO:0005789">
    <property type="term" value="C:endoplasmic reticulum membrane"/>
    <property type="evidence" value="ECO:0007669"/>
    <property type="project" value="UniProtKB-SubCell"/>
</dbReference>
<evidence type="ECO:0000256" key="10">
    <source>
        <dbReference type="ARBA" id="ARBA00022928"/>
    </source>
</evidence>
<accession>A0ABD2ISJ8</accession>
<dbReference type="AlphaFoldDB" id="A0ABD2ISJ8"/>
<comment type="caution">
    <text evidence="19">The sequence shown here is derived from an EMBL/GenBank/DDBJ whole genome shotgun (WGS) entry which is preliminary data.</text>
</comment>
<keyword evidence="8" id="KW-0492">Microsome</keyword>
<organism evidence="19 20">
    <name type="scientific">Heterodera schachtii</name>
    <name type="common">Sugarbeet cyst nematode worm</name>
    <name type="synonym">Tylenchus schachtii</name>
    <dbReference type="NCBI Taxonomy" id="97005"/>
    <lineage>
        <taxon>Eukaryota</taxon>
        <taxon>Metazoa</taxon>
        <taxon>Ecdysozoa</taxon>
        <taxon>Nematoda</taxon>
        <taxon>Chromadorea</taxon>
        <taxon>Rhabditida</taxon>
        <taxon>Tylenchina</taxon>
        <taxon>Tylenchomorpha</taxon>
        <taxon>Tylenchoidea</taxon>
        <taxon>Heteroderidae</taxon>
        <taxon>Heteroderinae</taxon>
        <taxon>Heterodera</taxon>
    </lineage>
</organism>